<gene>
    <name evidence="1" type="ORF">AE618_03240</name>
</gene>
<dbReference type="Pfam" id="PF22014">
    <property type="entry name" value="DUF6932"/>
    <property type="match status" value="1"/>
</dbReference>
<dbReference type="EMBL" id="LGSZ01000019">
    <property type="protein sequence ID" value="KPH82510.1"/>
    <property type="molecule type" value="Genomic_DNA"/>
</dbReference>
<reference evidence="1 2" key="1">
    <citation type="submission" date="2015-07" db="EMBL/GenBank/DDBJ databases">
        <title>Whole genome sequencing of Bosea vaviloviae isolated from cave pool.</title>
        <authorList>
            <person name="Tan N.E.H."/>
            <person name="Lee Y.P."/>
            <person name="Gan H.M."/>
            <person name="Barton H."/>
            <person name="Savka M.A."/>
        </authorList>
    </citation>
    <scope>NUCLEOTIDE SEQUENCE [LARGE SCALE GENOMIC DNA]</scope>
    <source>
        <strain evidence="1 2">SD260</strain>
    </source>
</reference>
<dbReference type="InterPro" id="IPR053860">
    <property type="entry name" value="DUF6932"/>
</dbReference>
<evidence type="ECO:0000313" key="1">
    <source>
        <dbReference type="EMBL" id="KPH82510.1"/>
    </source>
</evidence>
<accession>A0A0N0MCR0</accession>
<keyword evidence="2" id="KW-1185">Reference proteome</keyword>
<proteinExistence type="predicted"/>
<comment type="caution">
    <text evidence="1">The sequence shown here is derived from an EMBL/GenBank/DDBJ whole genome shotgun (WGS) entry which is preliminary data.</text>
</comment>
<dbReference type="AlphaFoldDB" id="A0A0N0MCR0"/>
<dbReference type="RefSeq" id="WP_432704482.1">
    <property type="nucleotide sequence ID" value="NZ_LGSZ01000019.1"/>
</dbReference>
<sequence length="173" mass="19914">MGVGRKPDLEPLLPPGRHILTMSELHNLAVEPFEWHGQQRRGRLFQHLEQAIQDLLVRNIRCELVINGSFLTLKAMPSDIDVKVYVDSEVADLLDTDQINFLSQLNQDFYHEDLDISSYVSYGIGHPFRGCALDMLAEGEMYGLQNDREWLKGYVSLMIWETHVGLRICRRSS</sequence>
<dbReference type="Proteomes" id="UP000037822">
    <property type="component" value="Unassembled WGS sequence"/>
</dbReference>
<organism evidence="1 2">
    <name type="scientific">Bosea vaviloviae</name>
    <dbReference type="NCBI Taxonomy" id="1526658"/>
    <lineage>
        <taxon>Bacteria</taxon>
        <taxon>Pseudomonadati</taxon>
        <taxon>Pseudomonadota</taxon>
        <taxon>Alphaproteobacteria</taxon>
        <taxon>Hyphomicrobiales</taxon>
        <taxon>Boseaceae</taxon>
        <taxon>Bosea</taxon>
    </lineage>
</organism>
<protein>
    <submittedName>
        <fullName evidence="1">Uncharacterized protein</fullName>
    </submittedName>
</protein>
<name>A0A0N0MCR0_9HYPH</name>
<evidence type="ECO:0000313" key="2">
    <source>
        <dbReference type="Proteomes" id="UP000037822"/>
    </source>
</evidence>